<evidence type="ECO:0000313" key="1">
    <source>
        <dbReference type="EMBL" id="CAL1400545.1"/>
    </source>
</evidence>
<dbReference type="AlphaFoldDB" id="A0AAV2FQC1"/>
<name>A0AAV2FQC1_9ROSI</name>
<dbReference type="EMBL" id="OZ034820">
    <property type="protein sequence ID" value="CAL1400545.1"/>
    <property type="molecule type" value="Genomic_DNA"/>
</dbReference>
<keyword evidence="2" id="KW-1185">Reference proteome</keyword>
<evidence type="ECO:0000313" key="2">
    <source>
        <dbReference type="Proteomes" id="UP001497516"/>
    </source>
</evidence>
<gene>
    <name evidence="1" type="ORF">LTRI10_LOCUS40663</name>
</gene>
<dbReference type="Proteomes" id="UP001497516">
    <property type="component" value="Chromosome 7"/>
</dbReference>
<protein>
    <submittedName>
        <fullName evidence="1">Uncharacterized protein</fullName>
    </submittedName>
</protein>
<proteinExistence type="predicted"/>
<sequence length="144" mass="16437">MLEGQFGLFTPRKIAPPTHGLRFPTRKPRLRATVSRGRRGSLRWQAVRPSDRLPIVRLQGPPREGTFYQLPNGKPPLNCSRALTENRAFEVVFDFLVVFDFFRRCSGASPSLSSCFSRNGGSAIGFPRKTEKKEIEDWGKEEWK</sequence>
<accession>A0AAV2FQC1</accession>
<organism evidence="1 2">
    <name type="scientific">Linum trigynum</name>
    <dbReference type="NCBI Taxonomy" id="586398"/>
    <lineage>
        <taxon>Eukaryota</taxon>
        <taxon>Viridiplantae</taxon>
        <taxon>Streptophyta</taxon>
        <taxon>Embryophyta</taxon>
        <taxon>Tracheophyta</taxon>
        <taxon>Spermatophyta</taxon>
        <taxon>Magnoliopsida</taxon>
        <taxon>eudicotyledons</taxon>
        <taxon>Gunneridae</taxon>
        <taxon>Pentapetalae</taxon>
        <taxon>rosids</taxon>
        <taxon>fabids</taxon>
        <taxon>Malpighiales</taxon>
        <taxon>Linaceae</taxon>
        <taxon>Linum</taxon>
    </lineage>
</organism>
<reference evidence="1 2" key="1">
    <citation type="submission" date="2024-04" db="EMBL/GenBank/DDBJ databases">
        <authorList>
            <person name="Fracassetti M."/>
        </authorList>
    </citation>
    <scope>NUCLEOTIDE SEQUENCE [LARGE SCALE GENOMIC DNA]</scope>
</reference>